<dbReference type="GO" id="GO:0010181">
    <property type="term" value="F:FMN binding"/>
    <property type="evidence" value="ECO:0007669"/>
    <property type="project" value="TreeGrafter"/>
</dbReference>
<dbReference type="Proteomes" id="UP000630353">
    <property type="component" value="Unassembled WGS sequence"/>
</dbReference>
<dbReference type="EMBL" id="BMZS01000008">
    <property type="protein sequence ID" value="GHD55818.1"/>
    <property type="molecule type" value="Genomic_DNA"/>
</dbReference>
<feature type="domain" description="NADPH-dependent FMN reductase-like" evidence="1">
    <location>
        <begin position="2"/>
        <end position="146"/>
    </location>
</feature>
<keyword evidence="3" id="KW-1185">Reference proteome</keyword>
<reference evidence="2" key="1">
    <citation type="journal article" date="2014" name="Int. J. Syst. Evol. Microbiol.">
        <title>Complete genome sequence of Corynebacterium casei LMG S-19264T (=DSM 44701T), isolated from a smear-ripened cheese.</title>
        <authorList>
            <consortium name="US DOE Joint Genome Institute (JGI-PGF)"/>
            <person name="Walter F."/>
            <person name="Albersmeier A."/>
            <person name="Kalinowski J."/>
            <person name="Ruckert C."/>
        </authorList>
    </citation>
    <scope>NUCLEOTIDE SEQUENCE</scope>
    <source>
        <strain evidence="2">KCTC 42651</strain>
    </source>
</reference>
<dbReference type="InterPro" id="IPR005025">
    <property type="entry name" value="FMN_Rdtase-like_dom"/>
</dbReference>
<evidence type="ECO:0000259" key="1">
    <source>
        <dbReference type="Pfam" id="PF03358"/>
    </source>
</evidence>
<dbReference type="GO" id="GO:0005829">
    <property type="term" value="C:cytosol"/>
    <property type="evidence" value="ECO:0007669"/>
    <property type="project" value="TreeGrafter"/>
</dbReference>
<accession>A0A918XV20</accession>
<gene>
    <name evidence="2" type="ORF">GCM10017083_35190</name>
</gene>
<dbReference type="AlphaFoldDB" id="A0A918XV20"/>
<dbReference type="GO" id="GO:0016491">
    <property type="term" value="F:oxidoreductase activity"/>
    <property type="evidence" value="ECO:0007669"/>
    <property type="project" value="InterPro"/>
</dbReference>
<dbReference type="Gene3D" id="3.40.50.360">
    <property type="match status" value="1"/>
</dbReference>
<dbReference type="Pfam" id="PF03358">
    <property type="entry name" value="FMN_red"/>
    <property type="match status" value="1"/>
</dbReference>
<dbReference type="RefSeq" id="WP_189992010.1">
    <property type="nucleotide sequence ID" value="NZ_BMZS01000008.1"/>
</dbReference>
<comment type="caution">
    <text evidence="2">The sequence shown here is derived from an EMBL/GenBank/DDBJ whole genome shotgun (WGS) entry which is preliminary data.</text>
</comment>
<dbReference type="InterPro" id="IPR050712">
    <property type="entry name" value="NAD(P)H-dep_reductase"/>
</dbReference>
<name>A0A918XV20_9PROT</name>
<organism evidence="2 3">
    <name type="scientific">Thalassobaculum fulvum</name>
    <dbReference type="NCBI Taxonomy" id="1633335"/>
    <lineage>
        <taxon>Bacteria</taxon>
        <taxon>Pseudomonadati</taxon>
        <taxon>Pseudomonadota</taxon>
        <taxon>Alphaproteobacteria</taxon>
        <taxon>Rhodospirillales</taxon>
        <taxon>Thalassobaculaceae</taxon>
        <taxon>Thalassobaculum</taxon>
    </lineage>
</organism>
<proteinExistence type="predicted"/>
<reference evidence="2" key="2">
    <citation type="submission" date="2020-09" db="EMBL/GenBank/DDBJ databases">
        <authorList>
            <person name="Sun Q."/>
            <person name="Kim S."/>
        </authorList>
    </citation>
    <scope>NUCLEOTIDE SEQUENCE</scope>
    <source>
        <strain evidence="2">KCTC 42651</strain>
    </source>
</reference>
<dbReference type="SUPFAM" id="SSF52218">
    <property type="entry name" value="Flavoproteins"/>
    <property type="match status" value="1"/>
</dbReference>
<evidence type="ECO:0000313" key="3">
    <source>
        <dbReference type="Proteomes" id="UP000630353"/>
    </source>
</evidence>
<sequence length="174" mass="17978">MPKLLFIPGSLRAASSARATARTLAGVIAAEATAAFADIGALPHYNADVKDDPAVAAFIAAVGEADGVVFVTPEYNYSIPGVLKNAIDWASRPAFASVFKGKPCLVISVSGGALGGVRAQGHLKYVLNGMLATVHPSREIVVPFANDKVKDGVLEDQAIVDFAVATLREFAAGL</sequence>
<dbReference type="PANTHER" id="PTHR30543:SF21">
    <property type="entry name" value="NAD(P)H-DEPENDENT FMN REDUCTASE LOT6"/>
    <property type="match status" value="1"/>
</dbReference>
<evidence type="ECO:0000313" key="2">
    <source>
        <dbReference type="EMBL" id="GHD55818.1"/>
    </source>
</evidence>
<dbReference type="InterPro" id="IPR029039">
    <property type="entry name" value="Flavoprotein-like_sf"/>
</dbReference>
<protein>
    <submittedName>
        <fullName evidence="2">FMN reductase</fullName>
    </submittedName>
</protein>
<dbReference type="PANTHER" id="PTHR30543">
    <property type="entry name" value="CHROMATE REDUCTASE"/>
    <property type="match status" value="1"/>
</dbReference>